<feature type="transmembrane region" description="Helical" evidence="6">
    <location>
        <begin position="229"/>
        <end position="247"/>
    </location>
</feature>
<feature type="transmembrane region" description="Helical" evidence="6">
    <location>
        <begin position="382"/>
        <end position="404"/>
    </location>
</feature>
<feature type="transmembrane region" description="Helical" evidence="6">
    <location>
        <begin position="139"/>
        <end position="156"/>
    </location>
</feature>
<protein>
    <recommendedName>
        <fullName evidence="7">Major facilitator superfamily (MFS) profile domain-containing protein</fullName>
    </recommendedName>
</protein>
<dbReference type="Gene3D" id="1.20.1250.20">
    <property type="entry name" value="MFS general substrate transporter like domains"/>
    <property type="match status" value="1"/>
</dbReference>
<dbReference type="GO" id="GO:0005886">
    <property type="term" value="C:plasma membrane"/>
    <property type="evidence" value="ECO:0007669"/>
    <property type="project" value="TreeGrafter"/>
</dbReference>
<dbReference type="EMBL" id="WNKQ01000021">
    <property type="protein sequence ID" value="KAF5844782.1"/>
    <property type="molecule type" value="Genomic_DNA"/>
</dbReference>
<feature type="transmembrane region" description="Helical" evidence="6">
    <location>
        <begin position="200"/>
        <end position="223"/>
    </location>
</feature>
<evidence type="ECO:0000313" key="9">
    <source>
        <dbReference type="Proteomes" id="UP000624244"/>
    </source>
</evidence>
<gene>
    <name evidence="8" type="ORF">GGP41_008762</name>
</gene>
<name>A0A8H5Z8K0_COCSA</name>
<feature type="transmembrane region" description="Helical" evidence="6">
    <location>
        <begin position="439"/>
        <end position="464"/>
    </location>
</feature>
<feature type="compositionally biased region" description="Basic and acidic residues" evidence="5">
    <location>
        <begin position="8"/>
        <end position="20"/>
    </location>
</feature>
<dbReference type="SUPFAM" id="SSF103473">
    <property type="entry name" value="MFS general substrate transporter"/>
    <property type="match status" value="1"/>
</dbReference>
<dbReference type="PROSITE" id="PS50850">
    <property type="entry name" value="MFS"/>
    <property type="match status" value="1"/>
</dbReference>
<feature type="domain" description="Major facilitator superfamily (MFS) profile" evidence="7">
    <location>
        <begin position="72"/>
        <end position="500"/>
    </location>
</feature>
<reference evidence="8" key="1">
    <citation type="submission" date="2019-11" db="EMBL/GenBank/DDBJ databases">
        <title>Bipolaris sorokiniana Genome sequencing.</title>
        <authorList>
            <person name="Wang H."/>
        </authorList>
    </citation>
    <scope>NUCLEOTIDE SEQUENCE</scope>
</reference>
<feature type="transmembrane region" description="Helical" evidence="6">
    <location>
        <begin position="107"/>
        <end position="127"/>
    </location>
</feature>
<dbReference type="FunFam" id="1.20.1250.20:FF:000011">
    <property type="entry name" value="MFS multidrug transporter, putative"/>
    <property type="match status" value="1"/>
</dbReference>
<dbReference type="InterPro" id="IPR011701">
    <property type="entry name" value="MFS"/>
</dbReference>
<evidence type="ECO:0000256" key="6">
    <source>
        <dbReference type="SAM" id="Phobius"/>
    </source>
</evidence>
<keyword evidence="4 6" id="KW-0472">Membrane</keyword>
<evidence type="ECO:0000259" key="7">
    <source>
        <dbReference type="PROSITE" id="PS50850"/>
    </source>
</evidence>
<keyword evidence="3 6" id="KW-1133">Transmembrane helix</keyword>
<evidence type="ECO:0000256" key="3">
    <source>
        <dbReference type="ARBA" id="ARBA00022989"/>
    </source>
</evidence>
<feature type="region of interest" description="Disordered" evidence="5">
    <location>
        <begin position="1"/>
        <end position="25"/>
    </location>
</feature>
<dbReference type="GO" id="GO:0022857">
    <property type="term" value="F:transmembrane transporter activity"/>
    <property type="evidence" value="ECO:0007669"/>
    <property type="project" value="InterPro"/>
</dbReference>
<feature type="transmembrane region" description="Helical" evidence="6">
    <location>
        <begin position="303"/>
        <end position="322"/>
    </location>
</feature>
<dbReference type="InterPro" id="IPR020846">
    <property type="entry name" value="MFS_dom"/>
</dbReference>
<proteinExistence type="predicted"/>
<evidence type="ECO:0000256" key="1">
    <source>
        <dbReference type="ARBA" id="ARBA00004141"/>
    </source>
</evidence>
<dbReference type="PANTHER" id="PTHR23502">
    <property type="entry name" value="MAJOR FACILITATOR SUPERFAMILY"/>
    <property type="match status" value="1"/>
</dbReference>
<feature type="transmembrane region" description="Helical" evidence="6">
    <location>
        <begin position="168"/>
        <end position="188"/>
    </location>
</feature>
<feature type="transmembrane region" description="Helical" evidence="6">
    <location>
        <begin position="476"/>
        <end position="498"/>
    </location>
</feature>
<feature type="transmembrane region" description="Helical" evidence="6">
    <location>
        <begin position="342"/>
        <end position="361"/>
    </location>
</feature>
<accession>A0A8H5Z8K0</accession>
<dbReference type="Proteomes" id="UP000624244">
    <property type="component" value="Unassembled WGS sequence"/>
</dbReference>
<feature type="transmembrane region" description="Helical" evidence="6">
    <location>
        <begin position="410"/>
        <end position="432"/>
    </location>
</feature>
<dbReference type="CDD" id="cd17323">
    <property type="entry name" value="MFS_Tpo1_MDR_like"/>
    <property type="match status" value="1"/>
</dbReference>
<organism evidence="8 9">
    <name type="scientific">Cochliobolus sativus</name>
    <name type="common">Common root rot and spot blotch fungus</name>
    <name type="synonym">Bipolaris sorokiniana</name>
    <dbReference type="NCBI Taxonomy" id="45130"/>
    <lineage>
        <taxon>Eukaryota</taxon>
        <taxon>Fungi</taxon>
        <taxon>Dikarya</taxon>
        <taxon>Ascomycota</taxon>
        <taxon>Pezizomycotina</taxon>
        <taxon>Dothideomycetes</taxon>
        <taxon>Pleosporomycetidae</taxon>
        <taxon>Pleosporales</taxon>
        <taxon>Pleosporineae</taxon>
        <taxon>Pleosporaceae</taxon>
        <taxon>Bipolaris</taxon>
    </lineage>
</organism>
<comment type="caution">
    <text evidence="8">The sequence shown here is derived from an EMBL/GenBank/DDBJ whole genome shotgun (WGS) entry which is preliminary data.</text>
</comment>
<evidence type="ECO:0000256" key="2">
    <source>
        <dbReference type="ARBA" id="ARBA00022692"/>
    </source>
</evidence>
<keyword evidence="2 6" id="KW-0812">Transmembrane</keyword>
<evidence type="ECO:0000256" key="5">
    <source>
        <dbReference type="SAM" id="MobiDB-lite"/>
    </source>
</evidence>
<sequence length="563" mass="62057">MTPCDPNEIYHARNEEKPQAEQEISGGAQIPNHAVTFDSPHDDQNPQDWASWKKLRIRTQSACNGQLNRLVISTTACTGTLIASFNSAIYNAAAASSSTEFNVGNRVTALGTSLFVLGFASGPVIWAPGSEMLGRRWPLVLGVFGSCVFTFGSGMAENVQTLIVCRFFAGLFGASPLCVVPAVLADLYNNTYRGVAISMYALTVFGGPFLAPIVGDFIVASHLGWRWTLYLPAILGLANSLFLLLLFRETFAPLVLVQKAQLLRWQTGDWKIYAEQERLKLDVHAVVKKYLTRPLCMLATEPIILLVSTYMSFIYGLVYALLGAYPYVFQHVHGMQTGVRTLPFLGLLMGVVLALIFILGQHRSYCRKLEANNGKTIPEWRLGPAILGAVVFTVGLFSFAWTGFTNAVHWMAPTAAGVFIGFGVLCIFLPCFNYLVDAFLPLAASAVAANIMLRSAVAAGFPLFSTQMFENLGIQWAGMLLACLATIMIPIPIVFRAYGPTLRAKSKILVEAASEVMRMICSPRRKGEECTKRLYTMREMQKFESEEYAYNNKIRHCIHASEE</sequence>
<comment type="subcellular location">
    <subcellularLocation>
        <location evidence="1">Membrane</location>
        <topology evidence="1">Multi-pass membrane protein</topology>
    </subcellularLocation>
</comment>
<evidence type="ECO:0000313" key="8">
    <source>
        <dbReference type="EMBL" id="KAF5844782.1"/>
    </source>
</evidence>
<dbReference type="InterPro" id="IPR036259">
    <property type="entry name" value="MFS_trans_sf"/>
</dbReference>
<dbReference type="Pfam" id="PF07690">
    <property type="entry name" value="MFS_1"/>
    <property type="match status" value="1"/>
</dbReference>
<dbReference type="PANTHER" id="PTHR23502:SF138">
    <property type="entry name" value="MAJOR FACILITATOR SUPERFAMILY (MFS) PROFILE DOMAIN-CONTAINING PROTEIN-RELATED"/>
    <property type="match status" value="1"/>
</dbReference>
<dbReference type="AlphaFoldDB" id="A0A8H5Z8K0"/>
<evidence type="ECO:0000256" key="4">
    <source>
        <dbReference type="ARBA" id="ARBA00023136"/>
    </source>
</evidence>